<proteinExistence type="predicted"/>
<dbReference type="OrthoDB" id="6210373at2"/>
<dbReference type="CDD" id="cd00077">
    <property type="entry name" value="HDc"/>
    <property type="match status" value="1"/>
</dbReference>
<reference evidence="3 4" key="1">
    <citation type="submission" date="2018-03" db="EMBL/GenBank/DDBJ databases">
        <title>Whole genome sequencing of Histamine producing bacteria.</title>
        <authorList>
            <person name="Butler K."/>
        </authorList>
    </citation>
    <scope>NUCLEOTIDE SEQUENCE [LARGE SCALE GENOMIC DNA]</scope>
    <source>
        <strain evidence="3 4">DSM 19138</strain>
    </source>
</reference>
<dbReference type="GO" id="GO:0008081">
    <property type="term" value="F:phosphoric diester hydrolase activity"/>
    <property type="evidence" value="ECO:0007669"/>
    <property type="project" value="UniProtKB-ARBA"/>
</dbReference>
<protein>
    <recommendedName>
        <fullName evidence="2">HD-GYP domain-containing protein</fullName>
    </recommendedName>
</protein>
<name>A0A2T3N9Y6_9GAMM</name>
<accession>A0A2T3N9Y6</accession>
<comment type="caution">
    <text evidence="3">The sequence shown here is derived from an EMBL/GenBank/DDBJ whole genome shotgun (WGS) entry which is preliminary data.</text>
</comment>
<evidence type="ECO:0000313" key="3">
    <source>
        <dbReference type="EMBL" id="PSW10351.1"/>
    </source>
</evidence>
<dbReference type="SMART" id="SM00471">
    <property type="entry name" value="HDc"/>
    <property type="match status" value="1"/>
</dbReference>
<dbReference type="Gene3D" id="1.10.3210.10">
    <property type="entry name" value="Hypothetical protein af1432"/>
    <property type="match status" value="1"/>
</dbReference>
<keyword evidence="1" id="KW-0472">Membrane</keyword>
<dbReference type="Pfam" id="PF13487">
    <property type="entry name" value="HD_5"/>
    <property type="match status" value="1"/>
</dbReference>
<dbReference type="PANTHER" id="PTHR45228">
    <property type="entry name" value="CYCLIC DI-GMP PHOSPHODIESTERASE TM_0186-RELATED"/>
    <property type="match status" value="1"/>
</dbReference>
<dbReference type="InterPro" id="IPR052020">
    <property type="entry name" value="Cyclic_di-GMP/3'3'-cGAMP_PDE"/>
</dbReference>
<gene>
    <name evidence="3" type="ORF">C9J01_19045</name>
</gene>
<keyword evidence="1" id="KW-1133">Transmembrane helix</keyword>
<organism evidence="3 4">
    <name type="scientific">Photobacterium rosenbergii</name>
    <dbReference type="NCBI Taxonomy" id="294936"/>
    <lineage>
        <taxon>Bacteria</taxon>
        <taxon>Pseudomonadati</taxon>
        <taxon>Pseudomonadota</taxon>
        <taxon>Gammaproteobacteria</taxon>
        <taxon>Vibrionales</taxon>
        <taxon>Vibrionaceae</taxon>
        <taxon>Photobacterium</taxon>
    </lineage>
</organism>
<feature type="transmembrane region" description="Helical" evidence="1">
    <location>
        <begin position="31"/>
        <end position="54"/>
    </location>
</feature>
<dbReference type="Proteomes" id="UP000241346">
    <property type="component" value="Unassembled WGS sequence"/>
</dbReference>
<dbReference type="InterPro" id="IPR003607">
    <property type="entry name" value="HD/PDEase_dom"/>
</dbReference>
<dbReference type="EMBL" id="PYMB01000011">
    <property type="protein sequence ID" value="PSW10351.1"/>
    <property type="molecule type" value="Genomic_DNA"/>
</dbReference>
<evidence type="ECO:0000256" key="1">
    <source>
        <dbReference type="SAM" id="Phobius"/>
    </source>
</evidence>
<feature type="domain" description="HD-GYP" evidence="2">
    <location>
        <begin position="91"/>
        <end position="288"/>
    </location>
</feature>
<keyword evidence="1" id="KW-0812">Transmembrane</keyword>
<dbReference type="PROSITE" id="PS51832">
    <property type="entry name" value="HD_GYP"/>
    <property type="match status" value="1"/>
</dbReference>
<sequence length="292" mass="33263">MLLLTLFSIYQTLSRYITSDIHKLSFGNGDFAYRVLVSFTITLILSAAVIGLILQQDKQHGVMLIFILMAFFTLPSTLFTLYFGKKANDSLRESRYEVIRRLGHAAEFKDNETALHIIRMSFYTKILANKLKMSKEWQELIFTAAPMHDIGKIGVPDAILNKKGKLTAEEWVIMRKHPQFGADIIGHHNSTLLKMARDIAIAHHEKWDGTGYPNQLSGNDIPLASRVVAIADVFDALTSERHYKKAWAFEEAVAYIVAESGQHFDPDIVRAFTKSIPEFKVIHHRYSDKIDH</sequence>
<feature type="transmembrane region" description="Helical" evidence="1">
    <location>
        <begin position="61"/>
        <end position="84"/>
    </location>
</feature>
<dbReference type="PANTHER" id="PTHR45228:SF5">
    <property type="entry name" value="CYCLIC DI-GMP PHOSPHODIESTERASE VC_1348-RELATED"/>
    <property type="match status" value="1"/>
</dbReference>
<evidence type="ECO:0000313" key="4">
    <source>
        <dbReference type="Proteomes" id="UP000241346"/>
    </source>
</evidence>
<evidence type="ECO:0000259" key="2">
    <source>
        <dbReference type="PROSITE" id="PS51832"/>
    </source>
</evidence>
<dbReference type="AlphaFoldDB" id="A0A2T3N9Y6"/>
<dbReference type="SUPFAM" id="SSF109604">
    <property type="entry name" value="HD-domain/PDEase-like"/>
    <property type="match status" value="1"/>
</dbReference>
<dbReference type="InterPro" id="IPR037522">
    <property type="entry name" value="HD_GYP_dom"/>
</dbReference>